<evidence type="ECO:0000259" key="2">
    <source>
        <dbReference type="Pfam" id="PF24883"/>
    </source>
</evidence>
<organism evidence="3 4">
    <name type="scientific">Fusarium oligoseptatum</name>
    <dbReference type="NCBI Taxonomy" id="2604345"/>
    <lineage>
        <taxon>Eukaryota</taxon>
        <taxon>Fungi</taxon>
        <taxon>Dikarya</taxon>
        <taxon>Ascomycota</taxon>
        <taxon>Pezizomycotina</taxon>
        <taxon>Sordariomycetes</taxon>
        <taxon>Hypocreomycetidae</taxon>
        <taxon>Hypocreales</taxon>
        <taxon>Nectriaceae</taxon>
        <taxon>Fusarium</taxon>
        <taxon>Fusarium solani species complex</taxon>
    </lineage>
</organism>
<dbReference type="PANTHER" id="PTHR10039:SF5">
    <property type="entry name" value="NACHT DOMAIN-CONTAINING PROTEIN"/>
    <property type="match status" value="1"/>
</dbReference>
<dbReference type="STRING" id="1325735.A0A428U4Y8"/>
<dbReference type="Pfam" id="PF24883">
    <property type="entry name" value="NPHP3_N"/>
    <property type="match status" value="1"/>
</dbReference>
<name>A0A428U4Y8_9HYPO</name>
<evidence type="ECO:0000256" key="1">
    <source>
        <dbReference type="ARBA" id="ARBA00022737"/>
    </source>
</evidence>
<protein>
    <recommendedName>
        <fullName evidence="2">Nephrocystin 3-like N-terminal domain-containing protein</fullName>
    </recommendedName>
</protein>
<dbReference type="Proteomes" id="UP000287144">
    <property type="component" value="Unassembled WGS sequence"/>
</dbReference>
<reference evidence="3 4" key="1">
    <citation type="submission" date="2017-06" db="EMBL/GenBank/DDBJ databases">
        <title>Comparative genomic analysis of Ambrosia Fusariam Clade fungi.</title>
        <authorList>
            <person name="Stajich J.E."/>
            <person name="Carrillo J."/>
            <person name="Kijimoto T."/>
            <person name="Eskalen A."/>
            <person name="O'Donnell K."/>
            <person name="Kasson M."/>
        </authorList>
    </citation>
    <scope>NUCLEOTIDE SEQUENCE [LARGE SCALE GENOMIC DNA]</scope>
    <source>
        <strain evidence="3 4">NRRL62579</strain>
    </source>
</reference>
<gene>
    <name evidence="3" type="ORF">CEP52_004133</name>
</gene>
<dbReference type="InterPro" id="IPR056884">
    <property type="entry name" value="NPHP3-like_N"/>
</dbReference>
<sequence>MTCKKNQLGLFRSLLHQVLSETPKELDKLVTTFEQRRHGIGRPGEDWTWKLDELRELFKWSILDVLRNRPVWIFVDALDESGAENAKASWEGGFEICTEHENRQDILTYVRAQLSDFQIPTTLTLPDLITERSNGLFIWARLVVERILDLDLADDPRSADQLVNNIIDTLPRDLNTLYADMIRDIEKDVGIPKVDATGQLCQMAFIVG</sequence>
<proteinExistence type="predicted"/>
<accession>A0A428U4Y8</accession>
<keyword evidence="4" id="KW-1185">Reference proteome</keyword>
<dbReference type="AlphaFoldDB" id="A0A428U4Y8"/>
<dbReference type="EMBL" id="NKCK01000029">
    <property type="protein sequence ID" value="RSM09342.1"/>
    <property type="molecule type" value="Genomic_DNA"/>
</dbReference>
<feature type="domain" description="Nephrocystin 3-like N-terminal" evidence="2">
    <location>
        <begin position="5"/>
        <end position="84"/>
    </location>
</feature>
<evidence type="ECO:0000313" key="3">
    <source>
        <dbReference type="EMBL" id="RSM09342.1"/>
    </source>
</evidence>
<evidence type="ECO:0000313" key="4">
    <source>
        <dbReference type="Proteomes" id="UP000287144"/>
    </source>
</evidence>
<comment type="caution">
    <text evidence="3">The sequence shown here is derived from an EMBL/GenBank/DDBJ whole genome shotgun (WGS) entry which is preliminary data.</text>
</comment>
<keyword evidence="1" id="KW-0677">Repeat</keyword>
<dbReference type="PANTHER" id="PTHR10039">
    <property type="entry name" value="AMELOGENIN"/>
    <property type="match status" value="1"/>
</dbReference>